<feature type="region of interest" description="Disordered" evidence="1">
    <location>
        <begin position="43"/>
        <end position="264"/>
    </location>
</feature>
<evidence type="ECO:0000313" key="4">
    <source>
        <dbReference type="Proteomes" id="UP001271007"/>
    </source>
</evidence>
<keyword evidence="4" id="KW-1185">Reference proteome</keyword>
<feature type="compositionally biased region" description="Basic and acidic residues" evidence="1">
    <location>
        <begin position="617"/>
        <end position="626"/>
    </location>
</feature>
<feature type="compositionally biased region" description="Basic residues" evidence="1">
    <location>
        <begin position="54"/>
        <end position="63"/>
    </location>
</feature>
<feature type="compositionally biased region" description="Basic and acidic residues" evidence="1">
    <location>
        <begin position="194"/>
        <end position="210"/>
    </location>
</feature>
<accession>A0AAJ0DER5</accession>
<dbReference type="InterPro" id="IPR043837">
    <property type="entry name" value="Mtf2-like_C"/>
</dbReference>
<feature type="compositionally biased region" description="Polar residues" evidence="1">
    <location>
        <begin position="95"/>
        <end position="116"/>
    </location>
</feature>
<evidence type="ECO:0000259" key="2">
    <source>
        <dbReference type="Pfam" id="PF19189"/>
    </source>
</evidence>
<dbReference type="PANTHER" id="PTHR39468">
    <property type="entry name" value="CHROMOSOME 7, WHOLE GENOME SHOTGUN SEQUENCE"/>
    <property type="match status" value="1"/>
</dbReference>
<dbReference type="Proteomes" id="UP001271007">
    <property type="component" value="Unassembled WGS sequence"/>
</dbReference>
<dbReference type="PANTHER" id="PTHR39468:SF1">
    <property type="entry name" value="MTF2-LIKE C-TERMINAL DOMAIN-CONTAINING PROTEIN"/>
    <property type="match status" value="1"/>
</dbReference>
<dbReference type="GO" id="GO:0005739">
    <property type="term" value="C:mitochondrion"/>
    <property type="evidence" value="ECO:0007669"/>
    <property type="project" value="InterPro"/>
</dbReference>
<proteinExistence type="predicted"/>
<feature type="region of interest" description="Disordered" evidence="1">
    <location>
        <begin position="277"/>
        <end position="302"/>
    </location>
</feature>
<gene>
    <name evidence="3" type="ORF">LTR09_006176</name>
</gene>
<dbReference type="Pfam" id="PF19189">
    <property type="entry name" value="Mtf2"/>
    <property type="match status" value="1"/>
</dbReference>
<dbReference type="EMBL" id="JAWDJX010000019">
    <property type="protein sequence ID" value="KAK3052694.1"/>
    <property type="molecule type" value="Genomic_DNA"/>
</dbReference>
<reference evidence="3" key="1">
    <citation type="submission" date="2023-04" db="EMBL/GenBank/DDBJ databases">
        <title>Black Yeasts Isolated from many extreme environments.</title>
        <authorList>
            <person name="Coleine C."/>
            <person name="Stajich J.E."/>
            <person name="Selbmann L."/>
        </authorList>
    </citation>
    <scope>NUCLEOTIDE SEQUENCE</scope>
    <source>
        <strain evidence="3">CCFEE 5312</strain>
    </source>
</reference>
<name>A0AAJ0DER5_9PEZI</name>
<feature type="region of interest" description="Disordered" evidence="1">
    <location>
        <begin position="617"/>
        <end position="691"/>
    </location>
</feature>
<dbReference type="AlphaFoldDB" id="A0AAJ0DER5"/>
<feature type="domain" description="Mtf2-like C-terminal" evidence="2">
    <location>
        <begin position="376"/>
        <end position="594"/>
    </location>
</feature>
<dbReference type="InterPro" id="IPR040009">
    <property type="entry name" value="Mtf2/C5D6.12-like"/>
</dbReference>
<comment type="caution">
    <text evidence="3">The sequence shown here is derived from an EMBL/GenBank/DDBJ whole genome shotgun (WGS) entry which is preliminary data.</text>
</comment>
<feature type="compositionally biased region" description="Pro residues" evidence="1">
    <location>
        <begin position="283"/>
        <end position="296"/>
    </location>
</feature>
<feature type="region of interest" description="Disordered" evidence="1">
    <location>
        <begin position="327"/>
        <end position="352"/>
    </location>
</feature>
<protein>
    <recommendedName>
        <fullName evidence="2">Mtf2-like C-terminal domain-containing protein</fullName>
    </recommendedName>
</protein>
<sequence length="691" mass="74564">MRAPSLIRKANFLTSRCGNHGAPLLPFLYHTTTILRPYATQARRDVNSSDAVFRRKPRSKKPRLPNAQFADSPQDIPYAGNEVGYAETPVRKFANPTSTRRIPSGKSISPKPNSADSPLDDPAHARDATNVDESSVRQFPGGKPALVNAAHAGGEVTSNQTPRKKSRNEKRLLLKSPSADSPLAGKDYVPFEGASDKKSTITPTERKAFEKIIAARNKSAKDDVKASAKPTTGRRKKSDDDDVRTSARPTAGRRQKLDDEDVQYSGAITSLDSLLDSALSESTPPPEVPVATPPFEPAASSGVSVATPLSELSGSSEGSVVPLRKIAKRTSTPRQPPGPTELARDQSNTMRAQRARERLQAIAPIVHAGQALEETKAVRRLMEGAESDIEVWRIFKERVLDVLKTLGTDGNAGAIEPEAGGGEAAMADVGNSQAASATSLPDSAVDETTAIAAQSTALTPPPPTIPTSPSRSLDTLATTLSFHTWHAQHVLALHFPSSSLALSVLPAIRGLGPQAAALALTSHQYNVHMQAHWTRYQDVPTMLALLREMEAEVMEFTRHTRNVVWTALQYIDSALAGEKGPVAKRVWAGEGRKNGWGELSGWLGRLNRVIFEEKKEKEVEQSKWDEDQGGEGEEERRRFTFVPAGGVSPGHRRAAARTRNAAAAGFQEAQDTLSESIPRRQIEAAGPEVDG</sequence>
<organism evidence="3 4">
    <name type="scientific">Extremus antarcticus</name>
    <dbReference type="NCBI Taxonomy" id="702011"/>
    <lineage>
        <taxon>Eukaryota</taxon>
        <taxon>Fungi</taxon>
        <taxon>Dikarya</taxon>
        <taxon>Ascomycota</taxon>
        <taxon>Pezizomycotina</taxon>
        <taxon>Dothideomycetes</taxon>
        <taxon>Dothideomycetidae</taxon>
        <taxon>Mycosphaerellales</taxon>
        <taxon>Extremaceae</taxon>
        <taxon>Extremus</taxon>
    </lineage>
</organism>
<evidence type="ECO:0000256" key="1">
    <source>
        <dbReference type="SAM" id="MobiDB-lite"/>
    </source>
</evidence>
<evidence type="ECO:0000313" key="3">
    <source>
        <dbReference type="EMBL" id="KAK3052694.1"/>
    </source>
</evidence>